<proteinExistence type="inferred from homology"/>
<evidence type="ECO:0000256" key="10">
    <source>
        <dbReference type="SAM" id="Phobius"/>
    </source>
</evidence>
<dbReference type="AlphaFoldDB" id="A0AAN6GDT1"/>
<dbReference type="GO" id="GO:0006465">
    <property type="term" value="P:signal peptide processing"/>
    <property type="evidence" value="ECO:0007669"/>
    <property type="project" value="InterPro"/>
</dbReference>
<feature type="region of interest" description="Disordered" evidence="9">
    <location>
        <begin position="86"/>
        <end position="106"/>
    </location>
</feature>
<evidence type="ECO:0000313" key="11">
    <source>
        <dbReference type="EMBL" id="KAK0527920.1"/>
    </source>
</evidence>
<keyword evidence="6 10" id="KW-1133">Transmembrane helix</keyword>
<evidence type="ECO:0000256" key="9">
    <source>
        <dbReference type="SAM" id="MobiDB-lite"/>
    </source>
</evidence>
<protein>
    <recommendedName>
        <fullName evidence="3">Signal peptidase complex subunit 1</fullName>
    </recommendedName>
</protein>
<dbReference type="EMBL" id="JAPDMQ010000292">
    <property type="protein sequence ID" value="KAK0527920.1"/>
    <property type="molecule type" value="Genomic_DNA"/>
</dbReference>
<keyword evidence="4 10" id="KW-0812">Transmembrane</keyword>
<evidence type="ECO:0000256" key="8">
    <source>
        <dbReference type="ARBA" id="ARBA00045204"/>
    </source>
</evidence>
<organism evidence="11 12">
    <name type="scientific">Tilletia horrida</name>
    <dbReference type="NCBI Taxonomy" id="155126"/>
    <lineage>
        <taxon>Eukaryota</taxon>
        <taxon>Fungi</taxon>
        <taxon>Dikarya</taxon>
        <taxon>Basidiomycota</taxon>
        <taxon>Ustilaginomycotina</taxon>
        <taxon>Exobasidiomycetes</taxon>
        <taxon>Tilletiales</taxon>
        <taxon>Tilletiaceae</taxon>
        <taxon>Tilletia</taxon>
    </lineage>
</organism>
<dbReference type="Proteomes" id="UP001176521">
    <property type="component" value="Unassembled WGS sequence"/>
</dbReference>
<evidence type="ECO:0000256" key="2">
    <source>
        <dbReference type="ARBA" id="ARBA00005245"/>
    </source>
</evidence>
<evidence type="ECO:0000256" key="7">
    <source>
        <dbReference type="ARBA" id="ARBA00023136"/>
    </source>
</evidence>
<evidence type="ECO:0000256" key="3">
    <source>
        <dbReference type="ARBA" id="ARBA00017059"/>
    </source>
</evidence>
<feature type="transmembrane region" description="Helical" evidence="10">
    <location>
        <begin position="23"/>
        <end position="41"/>
    </location>
</feature>
<gene>
    <name evidence="11" type="ORF">OC842_004706</name>
</gene>
<dbReference type="GO" id="GO:0005787">
    <property type="term" value="C:signal peptidase complex"/>
    <property type="evidence" value="ECO:0007669"/>
    <property type="project" value="InterPro"/>
</dbReference>
<comment type="function">
    <text evidence="8">Component of the signal peptidase complex (SPC) which catalyzes the cleavage of N-terminal signal sequences from nascent proteins as they are translocated into the lumen of the endoplasmic reticulum. Dispensable for SPC enzymatic activity.</text>
</comment>
<evidence type="ECO:0000256" key="5">
    <source>
        <dbReference type="ARBA" id="ARBA00022824"/>
    </source>
</evidence>
<dbReference type="GO" id="GO:0045047">
    <property type="term" value="P:protein targeting to ER"/>
    <property type="evidence" value="ECO:0007669"/>
    <property type="project" value="TreeGrafter"/>
</dbReference>
<comment type="similarity">
    <text evidence="2">Belongs to the SPCS1 family.</text>
</comment>
<evidence type="ECO:0000256" key="4">
    <source>
        <dbReference type="ARBA" id="ARBA00022692"/>
    </source>
</evidence>
<comment type="caution">
    <text evidence="11">The sequence shown here is derived from an EMBL/GenBank/DDBJ whole genome shotgun (WGS) entry which is preliminary data.</text>
</comment>
<dbReference type="PANTHER" id="PTHR13202">
    <property type="entry name" value="MICROSOMAL SIGNAL PEPTIDASE 12 KDA SUBUNIT"/>
    <property type="match status" value="1"/>
</dbReference>
<comment type="subcellular location">
    <subcellularLocation>
        <location evidence="1">Endoplasmic reticulum membrane</location>
        <topology evidence="1">Multi-pass membrane protein</topology>
    </subcellularLocation>
</comment>
<evidence type="ECO:0000256" key="1">
    <source>
        <dbReference type="ARBA" id="ARBA00004477"/>
    </source>
</evidence>
<dbReference type="Pfam" id="PF06645">
    <property type="entry name" value="SPC12"/>
    <property type="match status" value="1"/>
</dbReference>
<keyword evidence="5" id="KW-0256">Endoplasmic reticulum</keyword>
<reference evidence="11" key="1">
    <citation type="journal article" date="2023" name="PhytoFront">
        <title>Draft Genome Resources of Seven Strains of Tilletia horrida, Causal Agent of Kernel Smut of Rice.</title>
        <authorList>
            <person name="Khanal S."/>
            <person name="Antony Babu S."/>
            <person name="Zhou X.G."/>
        </authorList>
    </citation>
    <scope>NUCLEOTIDE SEQUENCE</scope>
    <source>
        <strain evidence="11">TX3</strain>
    </source>
</reference>
<evidence type="ECO:0000313" key="12">
    <source>
        <dbReference type="Proteomes" id="UP001176521"/>
    </source>
</evidence>
<evidence type="ECO:0000256" key="6">
    <source>
        <dbReference type="ARBA" id="ARBA00022989"/>
    </source>
</evidence>
<name>A0AAN6GDT1_9BASI</name>
<keyword evidence="7 10" id="KW-0472">Membrane</keyword>
<feature type="transmembrane region" description="Helical" evidence="10">
    <location>
        <begin position="47"/>
        <end position="64"/>
    </location>
</feature>
<dbReference type="InterPro" id="IPR009542">
    <property type="entry name" value="Spc1/SPCS1"/>
</dbReference>
<dbReference type="PANTHER" id="PTHR13202:SF0">
    <property type="entry name" value="SIGNAL PEPTIDASE COMPLEX SUBUNIT 1"/>
    <property type="match status" value="1"/>
</dbReference>
<sequence>MDALQRIIDGKIDFQGQRLADRIGQETIALFAVLGFVAGYATQSLQLLLLVYGAGVVIALTASVPPWPMYNRYPVTWLPSTKQQSQAAVSSSSSSSQQQQQVASKS</sequence>
<accession>A0AAN6GDT1</accession>
<keyword evidence="12" id="KW-1185">Reference proteome</keyword>